<dbReference type="EMBL" id="AAOT01000007">
    <property type="protein sequence ID" value="EAR52031.1"/>
    <property type="molecule type" value="Genomic_DNA"/>
</dbReference>
<evidence type="ECO:0000313" key="3">
    <source>
        <dbReference type="Proteomes" id="UP000003635"/>
    </source>
</evidence>
<evidence type="ECO:0000313" key="2">
    <source>
        <dbReference type="EMBL" id="EAR52031.1"/>
    </source>
</evidence>
<protein>
    <submittedName>
        <fullName evidence="2">Uncharacterized protein</fullName>
    </submittedName>
</protein>
<evidence type="ECO:0000256" key="1">
    <source>
        <dbReference type="SAM" id="SignalP"/>
    </source>
</evidence>
<dbReference type="RefSeq" id="WP_007256103.1">
    <property type="nucleotide sequence ID" value="NZ_CH724108.1"/>
</dbReference>
<reference evidence="2 3" key="1">
    <citation type="journal article" date="2010" name="J. Bacteriol.">
        <title>Genome sequences of Oceanicola granulosus HTCC2516(T) and Oceanicola batsensis HTCC2597(TDelta).</title>
        <authorList>
            <person name="Thrash J.C."/>
            <person name="Cho J.C."/>
            <person name="Vergin K.L."/>
            <person name="Giovannoni S.J."/>
        </authorList>
    </citation>
    <scope>NUCLEOTIDE SEQUENCE [LARGE SCALE GENOMIC DNA]</scope>
    <source>
        <strain evidence="3">ATCC BAA-861 / DSM 15982 / KCTC 12143 / HTCC2516</strain>
    </source>
</reference>
<comment type="caution">
    <text evidence="2">The sequence shown here is derived from an EMBL/GenBank/DDBJ whole genome shotgun (WGS) entry which is preliminary data.</text>
</comment>
<gene>
    <name evidence="2" type="ORF">OG2516_13439</name>
</gene>
<keyword evidence="1" id="KW-0732">Signal</keyword>
<dbReference type="HOGENOM" id="CLU_1862908_0_0_5"/>
<accession>Q2CGY0</accession>
<dbReference type="eggNOG" id="ENOG503339R">
    <property type="taxonomic scope" value="Bacteria"/>
</dbReference>
<feature type="chain" id="PRO_5004207286" evidence="1">
    <location>
        <begin position="21"/>
        <end position="132"/>
    </location>
</feature>
<name>Q2CGY0_OCEGH</name>
<dbReference type="STRING" id="314256.OG2516_13439"/>
<proteinExistence type="predicted"/>
<dbReference type="OrthoDB" id="7907227at2"/>
<dbReference type="Proteomes" id="UP000003635">
    <property type="component" value="Unassembled WGS sequence"/>
</dbReference>
<feature type="signal peptide" evidence="1">
    <location>
        <begin position="1"/>
        <end position="20"/>
    </location>
</feature>
<sequence>MLRSLALTAALSLSALTAAAPPAAAEQIAVSITPTTAEEDALIRLGLALYMLHKDYETNGEVTQRGIDNAAGLYQQGNCNTGLIEQRGRNHTGTLSQRGCNNAHGMFQSGRNTAAHVVQTGGQAGLTFVYGF</sequence>
<organism evidence="2 3">
    <name type="scientific">Oceanicola granulosus (strain ATCC BAA-861 / DSM 15982 / KCTC 12143 / HTCC2516)</name>
    <dbReference type="NCBI Taxonomy" id="314256"/>
    <lineage>
        <taxon>Bacteria</taxon>
        <taxon>Pseudomonadati</taxon>
        <taxon>Pseudomonadota</taxon>
        <taxon>Alphaproteobacteria</taxon>
        <taxon>Rhodobacterales</taxon>
        <taxon>Roseobacteraceae</taxon>
        <taxon>Oceanicola</taxon>
    </lineage>
</organism>
<keyword evidence="3" id="KW-1185">Reference proteome</keyword>
<dbReference type="AlphaFoldDB" id="Q2CGY0"/>